<dbReference type="Proteomes" id="UP000273536">
    <property type="component" value="Unassembled WGS sequence"/>
</dbReference>
<evidence type="ECO:0000313" key="1">
    <source>
        <dbReference type="EMBL" id="RMO31920.1"/>
    </source>
</evidence>
<dbReference type="AlphaFoldDB" id="A0A0P9QX50"/>
<evidence type="ECO:0000313" key="4">
    <source>
        <dbReference type="Proteomes" id="UP000273536"/>
    </source>
</evidence>
<gene>
    <name evidence="2" type="ORF">ALQ11_103121</name>
    <name evidence="1" type="ORF">ALQ42_103045</name>
</gene>
<dbReference type="Proteomes" id="UP000272471">
    <property type="component" value="Unassembled WGS sequence"/>
</dbReference>
<evidence type="ECO:0000313" key="2">
    <source>
        <dbReference type="EMBL" id="RMQ15045.1"/>
    </source>
</evidence>
<proteinExistence type="predicted"/>
<organism evidence="2 3">
    <name type="scientific">Pseudomonas savastanoi pv. glycinea</name>
    <name type="common">Pseudomonas syringae pv. glycinea</name>
    <dbReference type="NCBI Taxonomy" id="318"/>
    <lineage>
        <taxon>Bacteria</taxon>
        <taxon>Pseudomonadati</taxon>
        <taxon>Pseudomonadota</taxon>
        <taxon>Gammaproteobacteria</taxon>
        <taxon>Pseudomonadales</taxon>
        <taxon>Pseudomonadaceae</taxon>
        <taxon>Pseudomonas</taxon>
    </lineage>
</organism>
<reference evidence="3 4" key="1">
    <citation type="submission" date="2018-08" db="EMBL/GenBank/DDBJ databases">
        <title>Recombination of ecologically and evolutionarily significant loci maintains genetic cohesion in the Pseudomonas syringae species complex.</title>
        <authorList>
            <person name="Dillon M."/>
            <person name="Thakur S."/>
            <person name="Almeida R.N.D."/>
            <person name="Weir B.S."/>
            <person name="Guttman D.S."/>
        </authorList>
    </citation>
    <scope>NUCLEOTIDE SEQUENCE [LARGE SCALE GENOMIC DNA]</scope>
    <source>
        <strain evidence="2 3">ICMP 4182</strain>
        <strain evidence="1 4">ICMP 6372</strain>
    </source>
</reference>
<evidence type="ECO:0000313" key="3">
    <source>
        <dbReference type="Proteomes" id="UP000272471"/>
    </source>
</evidence>
<comment type="caution">
    <text evidence="2">The sequence shown here is derived from an EMBL/GenBank/DDBJ whole genome shotgun (WGS) entry which is preliminary data.</text>
</comment>
<protein>
    <submittedName>
        <fullName evidence="2">Uncharacterized protein</fullName>
    </submittedName>
</protein>
<dbReference type="EMBL" id="RBQX01000183">
    <property type="protein sequence ID" value="RMQ15045.1"/>
    <property type="molecule type" value="Genomic_DNA"/>
</dbReference>
<accession>A0A0P9QX50</accession>
<sequence>MAQLYTKAVEWIARASIGVKLVGPHQRDAGTIDVDLNGQTLIRLLGVQCPALKHVAIQSGNGATEAGSADGLAGWVGFTQNLF</sequence>
<name>A0A0P9QX50_PSESG</name>
<dbReference type="EMBL" id="RBPS01000313">
    <property type="protein sequence ID" value="RMO31920.1"/>
    <property type="molecule type" value="Genomic_DNA"/>
</dbReference>